<dbReference type="AlphaFoldDB" id="A0ABD1QDE9"/>
<sequence length="126" mass="13965">MELEFCTPIDTDEEQRAAFTVHELASIRLEDEVVQEETQKARNQNSLGKKPNVEEKDYVVNGEITIHVLEEKAYIVGVARKSDADDSVGIDEPLSELAQLADTTGLLFVASTYQKLAMPNPRTSIG</sequence>
<organism evidence="1 2">
    <name type="scientific">Abeliophyllum distichum</name>
    <dbReference type="NCBI Taxonomy" id="126358"/>
    <lineage>
        <taxon>Eukaryota</taxon>
        <taxon>Viridiplantae</taxon>
        <taxon>Streptophyta</taxon>
        <taxon>Embryophyta</taxon>
        <taxon>Tracheophyta</taxon>
        <taxon>Spermatophyta</taxon>
        <taxon>Magnoliopsida</taxon>
        <taxon>eudicotyledons</taxon>
        <taxon>Gunneridae</taxon>
        <taxon>Pentapetalae</taxon>
        <taxon>asterids</taxon>
        <taxon>lamiids</taxon>
        <taxon>Lamiales</taxon>
        <taxon>Oleaceae</taxon>
        <taxon>Forsythieae</taxon>
        <taxon>Abeliophyllum</taxon>
    </lineage>
</organism>
<name>A0ABD1QDE9_9LAMI</name>
<dbReference type="Proteomes" id="UP001604336">
    <property type="component" value="Unassembled WGS sequence"/>
</dbReference>
<keyword evidence="2" id="KW-1185">Reference proteome</keyword>
<reference evidence="2" key="1">
    <citation type="submission" date="2024-07" db="EMBL/GenBank/DDBJ databases">
        <title>Two chromosome-level genome assemblies of Korean endemic species Abeliophyllum distichum and Forsythia ovata (Oleaceae).</title>
        <authorList>
            <person name="Jang H."/>
        </authorList>
    </citation>
    <scope>NUCLEOTIDE SEQUENCE [LARGE SCALE GENOMIC DNA]</scope>
</reference>
<dbReference type="EMBL" id="JBFOLK010000011">
    <property type="protein sequence ID" value="KAL2474242.1"/>
    <property type="molecule type" value="Genomic_DNA"/>
</dbReference>
<gene>
    <name evidence="1" type="ORF">Adt_34978</name>
</gene>
<accession>A0ABD1QDE9</accession>
<comment type="caution">
    <text evidence="1">The sequence shown here is derived from an EMBL/GenBank/DDBJ whole genome shotgun (WGS) entry which is preliminary data.</text>
</comment>
<evidence type="ECO:0000313" key="1">
    <source>
        <dbReference type="EMBL" id="KAL2474242.1"/>
    </source>
</evidence>
<evidence type="ECO:0000313" key="2">
    <source>
        <dbReference type="Proteomes" id="UP001604336"/>
    </source>
</evidence>
<protein>
    <submittedName>
        <fullName evidence="1">GTP-binding protein</fullName>
    </submittedName>
</protein>
<proteinExistence type="predicted"/>